<reference evidence="2" key="1">
    <citation type="submission" date="2022-11" db="EMBL/GenBank/DDBJ databases">
        <title>Genome Resource of Sclerotinia nivalis Strain SnTB1, a Plant Pathogen Isolated from American Ginseng.</title>
        <authorList>
            <person name="Fan S."/>
        </authorList>
    </citation>
    <scope>NUCLEOTIDE SEQUENCE</scope>
    <source>
        <strain evidence="2">SnTB1</strain>
    </source>
</reference>
<feature type="region of interest" description="Disordered" evidence="1">
    <location>
        <begin position="1"/>
        <end position="31"/>
    </location>
</feature>
<sequence>MSSGTRSSKRAAKAANTPTTDPKTKRIKTSDSSPKQYVYIVMHETSLNYNQGDSTSVAGVFSTIEDATNCIKRIVSEEYEGLVTEDEETVEITERNGLLRWYNSDTGEGDTATLYVEKHMLLAPGSEKQREWGYDASLGGGAEDGGGEE</sequence>
<accession>A0A9X0ACU5</accession>
<evidence type="ECO:0000313" key="2">
    <source>
        <dbReference type="EMBL" id="KAJ8059843.1"/>
    </source>
</evidence>
<gene>
    <name evidence="2" type="ORF">OCU04_011473</name>
</gene>
<organism evidence="2 3">
    <name type="scientific">Sclerotinia nivalis</name>
    <dbReference type="NCBI Taxonomy" id="352851"/>
    <lineage>
        <taxon>Eukaryota</taxon>
        <taxon>Fungi</taxon>
        <taxon>Dikarya</taxon>
        <taxon>Ascomycota</taxon>
        <taxon>Pezizomycotina</taxon>
        <taxon>Leotiomycetes</taxon>
        <taxon>Helotiales</taxon>
        <taxon>Sclerotiniaceae</taxon>
        <taxon>Sclerotinia</taxon>
    </lineage>
</organism>
<evidence type="ECO:0000313" key="3">
    <source>
        <dbReference type="Proteomes" id="UP001152300"/>
    </source>
</evidence>
<dbReference type="AlphaFoldDB" id="A0A9X0ACU5"/>
<name>A0A9X0ACU5_9HELO</name>
<proteinExistence type="predicted"/>
<keyword evidence="3" id="KW-1185">Reference proteome</keyword>
<evidence type="ECO:0000256" key="1">
    <source>
        <dbReference type="SAM" id="MobiDB-lite"/>
    </source>
</evidence>
<dbReference type="Proteomes" id="UP001152300">
    <property type="component" value="Unassembled WGS sequence"/>
</dbReference>
<dbReference type="EMBL" id="JAPEIS010000014">
    <property type="protein sequence ID" value="KAJ8059843.1"/>
    <property type="molecule type" value="Genomic_DNA"/>
</dbReference>
<protein>
    <submittedName>
        <fullName evidence="2">Uncharacterized protein</fullName>
    </submittedName>
</protein>
<comment type="caution">
    <text evidence="2">The sequence shown here is derived from an EMBL/GenBank/DDBJ whole genome shotgun (WGS) entry which is preliminary data.</text>
</comment>
<dbReference type="OrthoDB" id="3535214at2759"/>